<evidence type="ECO:0000256" key="1">
    <source>
        <dbReference type="ARBA" id="ARBA00023015"/>
    </source>
</evidence>
<evidence type="ECO:0000313" key="5">
    <source>
        <dbReference type="EMBL" id="MCF2651976.1"/>
    </source>
</evidence>
<name>A0ABS9CNN1_9FIRM</name>
<keyword evidence="1" id="KW-0805">Transcription regulation</keyword>
<dbReference type="PROSITE" id="PS00041">
    <property type="entry name" value="HTH_ARAC_FAMILY_1"/>
    <property type="match status" value="1"/>
</dbReference>
<dbReference type="Pfam" id="PF02311">
    <property type="entry name" value="AraC_binding"/>
    <property type="match status" value="1"/>
</dbReference>
<dbReference type="Proteomes" id="UP001299220">
    <property type="component" value="Unassembled WGS sequence"/>
</dbReference>
<sequence length="286" mass="32871">MRYLAFHERMTRGTFDFPIELYYIDAAHPRYEMPFHWHMECELILILEGSFSLSVDGDVVYAEVGDCVFVPSGVIHGGTPLGCTYECLVFDMERFLRDSAVCRQKYAAALGDSTHIETLFRAGSPAARVVDMLFENMEKEQPGYEFITTGLLWQFFGTVLRYRLYTPSAAEPPRTLRHAEQMKNVLRRIRRDYAAPLTLSDLAAEAGLAPKYLCRVFRQVTGRTPIDYLNYYRIECAAELLCTTADSVTDIALQCGFNDLSYFSRLFKRQKNTSAHVYRSRYTQRG</sequence>
<dbReference type="InterPro" id="IPR018060">
    <property type="entry name" value="HTH_AraC"/>
</dbReference>
<dbReference type="PROSITE" id="PS01124">
    <property type="entry name" value="HTH_ARAC_FAMILY_2"/>
    <property type="match status" value="1"/>
</dbReference>
<dbReference type="RefSeq" id="WP_235323000.1">
    <property type="nucleotide sequence ID" value="NZ_JAFBIT010000001.1"/>
</dbReference>
<dbReference type="InterPro" id="IPR003313">
    <property type="entry name" value="AraC-bd"/>
</dbReference>
<dbReference type="PANTHER" id="PTHR43280:SF2">
    <property type="entry name" value="HTH-TYPE TRANSCRIPTIONAL REGULATOR EXSA"/>
    <property type="match status" value="1"/>
</dbReference>
<keyword evidence="6" id="KW-1185">Reference proteome</keyword>
<accession>A0ABS9CNN1</accession>
<dbReference type="SUPFAM" id="SSF46689">
    <property type="entry name" value="Homeodomain-like"/>
    <property type="match status" value="1"/>
</dbReference>
<gene>
    <name evidence="5" type="ORF">JQM67_05120</name>
</gene>
<proteinExistence type="predicted"/>
<dbReference type="SMART" id="SM00342">
    <property type="entry name" value="HTH_ARAC"/>
    <property type="match status" value="1"/>
</dbReference>
<protein>
    <submittedName>
        <fullName evidence="5">AraC family transcriptional regulator</fullName>
    </submittedName>
</protein>
<dbReference type="Pfam" id="PF12833">
    <property type="entry name" value="HTH_18"/>
    <property type="match status" value="1"/>
</dbReference>
<dbReference type="CDD" id="cd02208">
    <property type="entry name" value="cupin_RmlC-like"/>
    <property type="match status" value="1"/>
</dbReference>
<dbReference type="InterPro" id="IPR009057">
    <property type="entry name" value="Homeodomain-like_sf"/>
</dbReference>
<dbReference type="EMBL" id="JAFBIT010000001">
    <property type="protein sequence ID" value="MCF2651976.1"/>
    <property type="molecule type" value="Genomic_DNA"/>
</dbReference>
<keyword evidence="3" id="KW-0804">Transcription</keyword>
<dbReference type="Gene3D" id="1.10.10.60">
    <property type="entry name" value="Homeodomain-like"/>
    <property type="match status" value="2"/>
</dbReference>
<keyword evidence="2" id="KW-0238">DNA-binding</keyword>
<dbReference type="PANTHER" id="PTHR43280">
    <property type="entry name" value="ARAC-FAMILY TRANSCRIPTIONAL REGULATOR"/>
    <property type="match status" value="1"/>
</dbReference>
<dbReference type="InterPro" id="IPR011051">
    <property type="entry name" value="RmlC_Cupin_sf"/>
</dbReference>
<comment type="caution">
    <text evidence="5">The sequence shown here is derived from an EMBL/GenBank/DDBJ whole genome shotgun (WGS) entry which is preliminary data.</text>
</comment>
<reference evidence="5 6" key="1">
    <citation type="submission" date="2020-12" db="EMBL/GenBank/DDBJ databases">
        <title>Whole genome sequences of gut porcine anaerobes.</title>
        <authorList>
            <person name="Kubasova T."/>
            <person name="Jahodarova E."/>
            <person name="Rychlik I."/>
        </authorList>
    </citation>
    <scope>NUCLEOTIDE SEQUENCE [LARGE SCALE GENOMIC DNA]</scope>
    <source>
        <strain evidence="5 6">An867</strain>
    </source>
</reference>
<evidence type="ECO:0000259" key="4">
    <source>
        <dbReference type="PROSITE" id="PS01124"/>
    </source>
</evidence>
<evidence type="ECO:0000256" key="3">
    <source>
        <dbReference type="ARBA" id="ARBA00023163"/>
    </source>
</evidence>
<feature type="domain" description="HTH araC/xylS-type" evidence="4">
    <location>
        <begin position="183"/>
        <end position="281"/>
    </location>
</feature>
<dbReference type="Gene3D" id="2.60.120.10">
    <property type="entry name" value="Jelly Rolls"/>
    <property type="match status" value="1"/>
</dbReference>
<evidence type="ECO:0000256" key="2">
    <source>
        <dbReference type="ARBA" id="ARBA00023125"/>
    </source>
</evidence>
<evidence type="ECO:0000313" key="6">
    <source>
        <dbReference type="Proteomes" id="UP001299220"/>
    </source>
</evidence>
<dbReference type="InterPro" id="IPR014710">
    <property type="entry name" value="RmlC-like_jellyroll"/>
</dbReference>
<dbReference type="SUPFAM" id="SSF51182">
    <property type="entry name" value="RmlC-like cupins"/>
    <property type="match status" value="1"/>
</dbReference>
<dbReference type="InterPro" id="IPR018062">
    <property type="entry name" value="HTH_AraC-typ_CS"/>
</dbReference>
<organism evidence="5 6">
    <name type="scientific">Anaeromassilibacillus senegalensis</name>
    <dbReference type="NCBI Taxonomy" id="1673717"/>
    <lineage>
        <taxon>Bacteria</taxon>
        <taxon>Bacillati</taxon>
        <taxon>Bacillota</taxon>
        <taxon>Clostridia</taxon>
        <taxon>Eubacteriales</taxon>
        <taxon>Acutalibacteraceae</taxon>
        <taxon>Anaeromassilibacillus</taxon>
    </lineage>
</organism>